<evidence type="ECO:0000313" key="1">
    <source>
        <dbReference type="EMBL" id="CAK5079055.1"/>
    </source>
</evidence>
<keyword evidence="2" id="KW-1185">Reference proteome</keyword>
<comment type="caution">
    <text evidence="1">The sequence shown here is derived from an EMBL/GenBank/DDBJ whole genome shotgun (WGS) entry which is preliminary data.</text>
</comment>
<evidence type="ECO:0000313" key="2">
    <source>
        <dbReference type="Proteomes" id="UP001497535"/>
    </source>
</evidence>
<reference evidence="1" key="1">
    <citation type="submission" date="2023-11" db="EMBL/GenBank/DDBJ databases">
        <authorList>
            <person name="Poullet M."/>
        </authorList>
    </citation>
    <scope>NUCLEOTIDE SEQUENCE</scope>
    <source>
        <strain evidence="1">E1834</strain>
    </source>
</reference>
<protein>
    <submittedName>
        <fullName evidence="1">Uncharacterized protein</fullName>
    </submittedName>
</protein>
<dbReference type="Proteomes" id="UP001497535">
    <property type="component" value="Unassembled WGS sequence"/>
</dbReference>
<organism evidence="1 2">
    <name type="scientific">Meloidogyne enterolobii</name>
    <name type="common">Root-knot nematode worm</name>
    <name type="synonym">Meloidogyne mayaguensis</name>
    <dbReference type="NCBI Taxonomy" id="390850"/>
    <lineage>
        <taxon>Eukaryota</taxon>
        <taxon>Metazoa</taxon>
        <taxon>Ecdysozoa</taxon>
        <taxon>Nematoda</taxon>
        <taxon>Chromadorea</taxon>
        <taxon>Rhabditida</taxon>
        <taxon>Tylenchina</taxon>
        <taxon>Tylenchomorpha</taxon>
        <taxon>Tylenchoidea</taxon>
        <taxon>Meloidogynidae</taxon>
        <taxon>Meloidogyninae</taxon>
        <taxon>Meloidogyne</taxon>
    </lineage>
</organism>
<name>A0ACB0ZJF1_MELEN</name>
<accession>A0ACB0ZJF1</accession>
<gene>
    <name evidence="1" type="ORF">MENTE1834_LOCUS26133</name>
</gene>
<sequence length="90" mass="10523">MPETYKIIKPDSLIFEFTLNDRLLKKWKMAINESIPLFLHNSESVENGNFYVCLEKTGLKFGNVLYRQKLVMPNPQKLLNCQTVEKSLKC</sequence>
<dbReference type="EMBL" id="CAVMJV010000037">
    <property type="protein sequence ID" value="CAK5079055.1"/>
    <property type="molecule type" value="Genomic_DNA"/>
</dbReference>
<proteinExistence type="predicted"/>